<dbReference type="AlphaFoldDB" id="A0A4U0NBR7"/>
<dbReference type="SUPFAM" id="SSF54427">
    <property type="entry name" value="NTF2-like"/>
    <property type="match status" value="1"/>
</dbReference>
<dbReference type="Gene3D" id="3.10.450.50">
    <property type="match status" value="1"/>
</dbReference>
<comment type="caution">
    <text evidence="2">The sequence shown here is derived from an EMBL/GenBank/DDBJ whole genome shotgun (WGS) entry which is preliminary data.</text>
</comment>
<proteinExistence type="predicted"/>
<dbReference type="Pfam" id="PF14534">
    <property type="entry name" value="DUF4440"/>
    <property type="match status" value="1"/>
</dbReference>
<evidence type="ECO:0000313" key="2">
    <source>
        <dbReference type="EMBL" id="TJZ51415.1"/>
    </source>
</evidence>
<organism evidence="2 3">
    <name type="scientific">Sphingobacterium olei</name>
    <dbReference type="NCBI Taxonomy" id="2571155"/>
    <lineage>
        <taxon>Bacteria</taxon>
        <taxon>Pseudomonadati</taxon>
        <taxon>Bacteroidota</taxon>
        <taxon>Sphingobacteriia</taxon>
        <taxon>Sphingobacteriales</taxon>
        <taxon>Sphingobacteriaceae</taxon>
        <taxon>Sphingobacterium</taxon>
    </lineage>
</organism>
<reference evidence="2 3" key="1">
    <citation type="submission" date="2019-04" db="EMBL/GenBank/DDBJ databases">
        <title>Sphingobacterium olei sp. nov., isolated from oil-contaminated soil.</title>
        <authorList>
            <person name="Liu B."/>
        </authorList>
    </citation>
    <scope>NUCLEOTIDE SEQUENCE [LARGE SCALE GENOMIC DNA]</scope>
    <source>
        <strain evidence="2 3">HAL-9</strain>
    </source>
</reference>
<dbReference type="EMBL" id="SUME01000011">
    <property type="protein sequence ID" value="TJZ51415.1"/>
    <property type="molecule type" value="Genomic_DNA"/>
</dbReference>
<name>A0A4U0NBR7_9SPHI</name>
<dbReference type="Proteomes" id="UP000306808">
    <property type="component" value="Unassembled WGS sequence"/>
</dbReference>
<dbReference type="InterPro" id="IPR032710">
    <property type="entry name" value="NTF2-like_dom_sf"/>
</dbReference>
<evidence type="ECO:0000313" key="3">
    <source>
        <dbReference type="Proteomes" id="UP000306808"/>
    </source>
</evidence>
<feature type="domain" description="DUF4440" evidence="1">
    <location>
        <begin position="10"/>
        <end position="114"/>
    </location>
</feature>
<dbReference type="RefSeq" id="WP_136903156.1">
    <property type="nucleotide sequence ID" value="NZ_SUME01000011.1"/>
</dbReference>
<protein>
    <submittedName>
        <fullName evidence="2">Nuclear transport factor 2 family protein</fullName>
    </submittedName>
</protein>
<sequence>METLITKNEIIEQENRLYKAMTESSINTLKELLHDDLLFVLPSGEVITKEIDLRTYQDGALKINTISPKIEAINIIEDMAVVIVSMKIKGSYNAEPFEAKYRYIRFWKKFDEGIKVVGGSGTAI</sequence>
<accession>A0A4U0NBR7</accession>
<dbReference type="OrthoDB" id="997066at2"/>
<evidence type="ECO:0000259" key="1">
    <source>
        <dbReference type="Pfam" id="PF14534"/>
    </source>
</evidence>
<gene>
    <name evidence="2" type="ORF">FAZ15_20055</name>
</gene>
<keyword evidence="3" id="KW-1185">Reference proteome</keyword>
<dbReference type="InterPro" id="IPR027843">
    <property type="entry name" value="DUF4440"/>
</dbReference>